<keyword evidence="2" id="KW-0479">Metal-binding</keyword>
<dbReference type="InterPro" id="IPR050613">
    <property type="entry name" value="Sec_Metabolite_Reg"/>
</dbReference>
<dbReference type="CDD" id="cd00067">
    <property type="entry name" value="GAL4"/>
    <property type="match status" value="1"/>
</dbReference>
<feature type="compositionally biased region" description="Basic and acidic residues" evidence="4">
    <location>
        <begin position="795"/>
        <end position="810"/>
    </location>
</feature>
<dbReference type="PANTHER" id="PTHR31001:SF89">
    <property type="entry name" value="ZN(2)-C6 FUNGAL-TYPE DOMAIN-CONTAINING PROTEIN"/>
    <property type="match status" value="1"/>
</dbReference>
<feature type="region of interest" description="Disordered" evidence="4">
    <location>
        <begin position="769"/>
        <end position="816"/>
    </location>
</feature>
<feature type="compositionally biased region" description="Basic residues" evidence="4">
    <location>
        <begin position="879"/>
        <end position="902"/>
    </location>
</feature>
<feature type="compositionally biased region" description="Pro residues" evidence="4">
    <location>
        <begin position="712"/>
        <end position="725"/>
    </location>
</feature>
<sequence length="944" mass="106154">MPKEVQLTKPKQTRKRVPRTCAQCRKRKQKCDSLKPCAVCKLRGEADLCDYSGAQPTRVLDEEDEATNQVSSEELKVLRQQLDDLEHAITLVFNHPPAGTSPPLGTNDITHQLAIDMDEFNLASMLSSFLTSRVVPSEFSQEFPIIQKVRRQCQLDQNLPPAPNTNFYASSGLSTYFSNQFNQSHYSELRNRLPTREQSAVLLATYMKEFGWYHACFNAEAYTTALESLYTSPAAGSELEKGFQANFIIMGTAFAIARSSIIKLSSQSSIELNLPVDPSDRLEQSKMWLDMSVACLKCGDFEANPLLESVRCLIILLEVAWFDEIVGGIDDLPTLFDLKSKAIQLAFDLSLHRDPSHRDPMGTVHVNPTIARERRMVWWALLSIDGLYSGLTGRMSSISGLEAVDVFLPALSTSAFPDETHEGCEQGCTTSTPATGIKPRLLLGYVGNEISRLPLQRTPLPTINDIHQAHRDLVLLEFHLPDSYKLHTINGHCIDRARLPQCSKARRDAIFFYMRYHYLLVKLHSPLHFIKKGQDIPGFETKHPYHRSAVVDHSLLLLDLRNLGNFSPDYIYGNVMVIEAAFSLALDFLYDPKGEFSSLIKIELQNLCKFLQNSKLRMIKRGLGILQCLMATWGSPPPTGTISWFSVNKPNLLNYSWVQGPYHQPAELTNFSGTGQIENGPEKLNQSELPVNESPDQLAGRQQSLNHASWPAPGPLINPHSPPVPLSAQSYSSHQPQSQQHQHHTQMPNYNSSISEYPTEFSQFNQSAPPHAQVIGHSDPFHQFSMLPTTSTRGHPADHNKNINARDDSSHYSTANTAGESRLNLDDFFSEVNRQNHPGSAPSGTAARFENGQHHPLAAHRLPELPSSLQPAVPANHPIHNHHQLSPHHHYQQHHHHQSHHKQQLDQFSNPPIPGHHIQQQNQQNQQNQQSQPHQHYSSTHAKW</sequence>
<evidence type="ECO:0000313" key="7">
    <source>
        <dbReference type="EnsemblFungi" id="PTTG_01224-t43_1-p1"/>
    </source>
</evidence>
<dbReference type="InterPro" id="IPR036864">
    <property type="entry name" value="Zn2-C6_fun-type_DNA-bd_sf"/>
</dbReference>
<dbReference type="SUPFAM" id="SSF57701">
    <property type="entry name" value="Zn2/Cys6 DNA-binding domain"/>
    <property type="match status" value="1"/>
</dbReference>
<comment type="subcellular location">
    <subcellularLocation>
        <location evidence="1">Nucleus</location>
    </subcellularLocation>
</comment>
<feature type="compositionally biased region" description="Low complexity" evidence="4">
    <location>
        <begin position="915"/>
        <end position="936"/>
    </location>
</feature>
<reference evidence="6" key="2">
    <citation type="submission" date="2016-05" db="EMBL/GenBank/DDBJ databases">
        <title>Comparative analysis highlights variable genome content of wheat rusts and divergence of the mating loci.</title>
        <authorList>
            <person name="Cuomo C.A."/>
            <person name="Bakkeren G."/>
            <person name="Szabo L."/>
            <person name="Khalil H."/>
            <person name="Joly D."/>
            <person name="Goldberg J."/>
            <person name="Young S."/>
            <person name="Zeng Q."/>
            <person name="Fellers J."/>
        </authorList>
    </citation>
    <scope>NUCLEOTIDE SEQUENCE [LARGE SCALE GENOMIC DNA]</scope>
    <source>
        <strain evidence="6">1-1 BBBD Race 1</strain>
    </source>
</reference>
<reference evidence="7 8" key="3">
    <citation type="journal article" date="2017" name="G3 (Bethesda)">
        <title>Comparative analysis highlights variable genome content of wheat rusts and divergence of the mating loci.</title>
        <authorList>
            <person name="Cuomo C.A."/>
            <person name="Bakkeren G."/>
            <person name="Khalil H.B."/>
            <person name="Panwar V."/>
            <person name="Joly D."/>
            <person name="Linning R."/>
            <person name="Sakthikumar S."/>
            <person name="Song X."/>
            <person name="Adiconis X."/>
            <person name="Fan L."/>
            <person name="Goldberg J.M."/>
            <person name="Levin J.Z."/>
            <person name="Young S."/>
            <person name="Zeng Q."/>
            <person name="Anikster Y."/>
            <person name="Bruce M."/>
            <person name="Wang M."/>
            <person name="Yin C."/>
            <person name="McCallum B."/>
            <person name="Szabo L.J."/>
            <person name="Hulbert S."/>
            <person name="Chen X."/>
            <person name="Fellers J.P."/>
        </authorList>
    </citation>
    <scope>NUCLEOTIDE SEQUENCE</scope>
    <source>
        <strain evidence="7">isolate 1-1 / race 1 (BBBD)</strain>
        <strain evidence="8">Isolate 1-1 / race 1 (BBBD)</strain>
    </source>
</reference>
<dbReference type="Pfam" id="PF00172">
    <property type="entry name" value="Zn_clus"/>
    <property type="match status" value="1"/>
</dbReference>
<dbReference type="EnsemblFungi" id="PTTG_01224-t43_1">
    <property type="protein sequence ID" value="PTTG_01224-t43_1-p1"/>
    <property type="gene ID" value="PTTG_01224"/>
</dbReference>
<evidence type="ECO:0000256" key="3">
    <source>
        <dbReference type="ARBA" id="ARBA00023242"/>
    </source>
</evidence>
<dbReference type="VEuPathDB" id="FungiDB:PTTG_01224"/>
<dbReference type="PANTHER" id="PTHR31001">
    <property type="entry name" value="UNCHARACTERIZED TRANSCRIPTIONAL REGULATORY PROTEIN"/>
    <property type="match status" value="1"/>
</dbReference>
<dbReference type="PROSITE" id="PS00463">
    <property type="entry name" value="ZN2_CY6_FUNGAL_1"/>
    <property type="match status" value="1"/>
</dbReference>
<dbReference type="PROSITE" id="PS50048">
    <property type="entry name" value="ZN2_CY6_FUNGAL_2"/>
    <property type="match status" value="1"/>
</dbReference>
<dbReference type="CDD" id="cd12148">
    <property type="entry name" value="fungal_TF_MHR"/>
    <property type="match status" value="1"/>
</dbReference>
<dbReference type="Proteomes" id="UP000005240">
    <property type="component" value="Unassembled WGS sequence"/>
</dbReference>
<dbReference type="EMBL" id="ADAS02000009">
    <property type="protein sequence ID" value="OAV98062.1"/>
    <property type="molecule type" value="Genomic_DNA"/>
</dbReference>
<dbReference type="GO" id="GO:0003677">
    <property type="term" value="F:DNA binding"/>
    <property type="evidence" value="ECO:0007669"/>
    <property type="project" value="InterPro"/>
</dbReference>
<evidence type="ECO:0000259" key="5">
    <source>
        <dbReference type="PROSITE" id="PS50048"/>
    </source>
</evidence>
<feature type="region of interest" description="Disordered" evidence="4">
    <location>
        <begin position="669"/>
        <end position="753"/>
    </location>
</feature>
<evidence type="ECO:0000256" key="4">
    <source>
        <dbReference type="SAM" id="MobiDB-lite"/>
    </source>
</evidence>
<dbReference type="InterPro" id="IPR007219">
    <property type="entry name" value="XnlR_reg_dom"/>
</dbReference>
<evidence type="ECO:0000313" key="8">
    <source>
        <dbReference type="Proteomes" id="UP000005240"/>
    </source>
</evidence>
<protein>
    <submittedName>
        <fullName evidence="7">Zn(2)-C6 fungal-type domain-containing protein</fullName>
    </submittedName>
</protein>
<dbReference type="GO" id="GO:0005634">
    <property type="term" value="C:nucleus"/>
    <property type="evidence" value="ECO:0007669"/>
    <property type="project" value="UniProtKB-SubCell"/>
</dbReference>
<proteinExistence type="predicted"/>
<evidence type="ECO:0000256" key="1">
    <source>
        <dbReference type="ARBA" id="ARBA00004123"/>
    </source>
</evidence>
<feature type="compositionally biased region" description="Low complexity" evidence="4">
    <location>
        <begin position="729"/>
        <end position="740"/>
    </location>
</feature>
<reference evidence="6" key="1">
    <citation type="submission" date="2009-11" db="EMBL/GenBank/DDBJ databases">
        <authorList>
            <consortium name="The Broad Institute Genome Sequencing Platform"/>
            <person name="Ward D."/>
            <person name="Feldgarden M."/>
            <person name="Earl A."/>
            <person name="Young S.K."/>
            <person name="Zeng Q."/>
            <person name="Koehrsen M."/>
            <person name="Alvarado L."/>
            <person name="Berlin A."/>
            <person name="Bochicchio J."/>
            <person name="Borenstein D."/>
            <person name="Chapman S.B."/>
            <person name="Chen Z."/>
            <person name="Engels R."/>
            <person name="Freedman E."/>
            <person name="Gellesch M."/>
            <person name="Goldberg J."/>
            <person name="Griggs A."/>
            <person name="Gujja S."/>
            <person name="Heilman E."/>
            <person name="Heiman D."/>
            <person name="Hepburn T."/>
            <person name="Howarth C."/>
            <person name="Jen D."/>
            <person name="Larson L."/>
            <person name="Lewis B."/>
            <person name="Mehta T."/>
            <person name="Park D."/>
            <person name="Pearson M."/>
            <person name="Roberts A."/>
            <person name="Saif S."/>
            <person name="Shea T."/>
            <person name="Shenoy N."/>
            <person name="Sisk P."/>
            <person name="Stolte C."/>
            <person name="Sykes S."/>
            <person name="Thomson T."/>
            <person name="Walk T."/>
            <person name="White J."/>
            <person name="Yandava C."/>
            <person name="Izard J."/>
            <person name="Baranova O.V."/>
            <person name="Blanton J.M."/>
            <person name="Tanner A.C."/>
            <person name="Dewhirst F.E."/>
            <person name="Haas B."/>
            <person name="Nusbaum C."/>
            <person name="Birren B."/>
        </authorList>
    </citation>
    <scope>NUCLEOTIDE SEQUENCE [LARGE SCALE GENOMIC DNA]</scope>
    <source>
        <strain evidence="6">1-1 BBBD Race 1</strain>
    </source>
</reference>
<organism evidence="6">
    <name type="scientific">Puccinia triticina (isolate 1-1 / race 1 (BBBD))</name>
    <name type="common">Brown leaf rust fungus</name>
    <dbReference type="NCBI Taxonomy" id="630390"/>
    <lineage>
        <taxon>Eukaryota</taxon>
        <taxon>Fungi</taxon>
        <taxon>Dikarya</taxon>
        <taxon>Basidiomycota</taxon>
        <taxon>Pucciniomycotina</taxon>
        <taxon>Pucciniomycetes</taxon>
        <taxon>Pucciniales</taxon>
        <taxon>Pucciniaceae</taxon>
        <taxon>Puccinia</taxon>
    </lineage>
</organism>
<dbReference type="STRING" id="630390.A0A180H0P0"/>
<accession>A0A180H0P0</accession>
<keyword evidence="8" id="KW-1185">Reference proteome</keyword>
<dbReference type="GO" id="GO:0006351">
    <property type="term" value="P:DNA-templated transcription"/>
    <property type="evidence" value="ECO:0007669"/>
    <property type="project" value="InterPro"/>
</dbReference>
<feature type="region of interest" description="Disordered" evidence="4">
    <location>
        <begin position="867"/>
        <end position="944"/>
    </location>
</feature>
<gene>
    <name evidence="6" type="ORF">PTTG_01224</name>
</gene>
<dbReference type="GO" id="GO:0000981">
    <property type="term" value="F:DNA-binding transcription factor activity, RNA polymerase II-specific"/>
    <property type="evidence" value="ECO:0007669"/>
    <property type="project" value="InterPro"/>
</dbReference>
<name>A0A180H0P0_PUCT1</name>
<feature type="domain" description="Zn(2)-C6 fungal-type" evidence="5">
    <location>
        <begin position="20"/>
        <end position="51"/>
    </location>
</feature>
<dbReference type="OrthoDB" id="3362851at2759"/>
<reference evidence="7" key="4">
    <citation type="submission" date="2025-05" db="UniProtKB">
        <authorList>
            <consortium name="EnsemblFungi"/>
        </authorList>
    </citation>
    <scope>IDENTIFICATION</scope>
    <source>
        <strain evidence="7">isolate 1-1 / race 1 (BBBD)</strain>
    </source>
</reference>
<dbReference type="GO" id="GO:0008270">
    <property type="term" value="F:zinc ion binding"/>
    <property type="evidence" value="ECO:0007669"/>
    <property type="project" value="InterPro"/>
</dbReference>
<evidence type="ECO:0000313" key="6">
    <source>
        <dbReference type="EMBL" id="OAV98062.1"/>
    </source>
</evidence>
<keyword evidence="3" id="KW-0539">Nucleus</keyword>
<evidence type="ECO:0000256" key="2">
    <source>
        <dbReference type="ARBA" id="ARBA00022723"/>
    </source>
</evidence>
<dbReference type="InterPro" id="IPR001138">
    <property type="entry name" value="Zn2Cys6_DnaBD"/>
</dbReference>
<dbReference type="AlphaFoldDB" id="A0A180H0P0"/>
<dbReference type="Pfam" id="PF04082">
    <property type="entry name" value="Fungal_trans"/>
    <property type="match status" value="1"/>
</dbReference>
<dbReference type="Gene3D" id="4.10.240.10">
    <property type="entry name" value="Zn(2)-C6 fungal-type DNA-binding domain"/>
    <property type="match status" value="1"/>
</dbReference>
<dbReference type="SMART" id="SM00066">
    <property type="entry name" value="GAL4"/>
    <property type="match status" value="1"/>
</dbReference>